<reference evidence="2 3" key="1">
    <citation type="journal article" date="2014" name="Nat. Commun.">
        <title>Klebsormidium flaccidum genome reveals primary factors for plant terrestrial adaptation.</title>
        <authorList>
            <person name="Hori K."/>
            <person name="Maruyama F."/>
            <person name="Fujisawa T."/>
            <person name="Togashi T."/>
            <person name="Yamamoto N."/>
            <person name="Seo M."/>
            <person name="Sato S."/>
            <person name="Yamada T."/>
            <person name="Mori H."/>
            <person name="Tajima N."/>
            <person name="Moriyama T."/>
            <person name="Ikeuchi M."/>
            <person name="Watanabe M."/>
            <person name="Wada H."/>
            <person name="Kobayashi K."/>
            <person name="Saito M."/>
            <person name="Masuda T."/>
            <person name="Sasaki-Sekimoto Y."/>
            <person name="Mashiguchi K."/>
            <person name="Awai K."/>
            <person name="Shimojima M."/>
            <person name="Masuda S."/>
            <person name="Iwai M."/>
            <person name="Nobusawa T."/>
            <person name="Narise T."/>
            <person name="Kondo S."/>
            <person name="Saito H."/>
            <person name="Sato R."/>
            <person name="Murakawa M."/>
            <person name="Ihara Y."/>
            <person name="Oshima-Yamada Y."/>
            <person name="Ohtaka K."/>
            <person name="Satoh M."/>
            <person name="Sonobe K."/>
            <person name="Ishii M."/>
            <person name="Ohtani R."/>
            <person name="Kanamori-Sato M."/>
            <person name="Honoki R."/>
            <person name="Miyazaki D."/>
            <person name="Mochizuki H."/>
            <person name="Umetsu J."/>
            <person name="Higashi K."/>
            <person name="Shibata D."/>
            <person name="Kamiya Y."/>
            <person name="Sato N."/>
            <person name="Nakamura Y."/>
            <person name="Tabata S."/>
            <person name="Ida S."/>
            <person name="Kurokawa K."/>
            <person name="Ohta H."/>
        </authorList>
    </citation>
    <scope>NUCLEOTIDE SEQUENCE [LARGE SCALE GENOMIC DNA]</scope>
    <source>
        <strain evidence="2 3">NIES-2285</strain>
    </source>
</reference>
<evidence type="ECO:0000313" key="3">
    <source>
        <dbReference type="Proteomes" id="UP000054558"/>
    </source>
</evidence>
<sequence length="392" mass="40699">MVAKSSLIGLFGLLCLVLHSAKVFAVALKEDSGSVVLVTEPRFRGESIAVAHRKLMQTASPATQAPGAVASMCAPTDRSLNPLTRVYCSYNVTIGGAPVKTLTVCTYNATGALLAVPAATISGGAPRIPPFSCPGNVVPNSCPASIQRNFANASIFYQQYLCVYAVNASTAASTLCGYVATGASNGMTPPNCPSAPTPICPVINVTSNPLTRLACLYGVQQSVPSVRTVYADCFYNTTGALQPLVSRVDDPNIVSCPGAVTPTCPTIDSNPLTRLACLYSVQQSVPPFTAMLASCFYNTTGDWLLPLEPVDTPNICPSSTTVPNPCPGVVSLGLPLAVSVSSFKCLYTTPAVVAGSLKEEVARTRQVADCSAASMSDVLVDNSPYATEGRLP</sequence>
<dbReference type="EMBL" id="DF237898">
    <property type="protein sequence ID" value="GAQ92222.1"/>
    <property type="molecule type" value="Genomic_DNA"/>
</dbReference>
<organism evidence="2 3">
    <name type="scientific">Klebsormidium nitens</name>
    <name type="common">Green alga</name>
    <name type="synonym">Ulothrix nitens</name>
    <dbReference type="NCBI Taxonomy" id="105231"/>
    <lineage>
        <taxon>Eukaryota</taxon>
        <taxon>Viridiplantae</taxon>
        <taxon>Streptophyta</taxon>
        <taxon>Klebsormidiophyceae</taxon>
        <taxon>Klebsormidiales</taxon>
        <taxon>Klebsormidiaceae</taxon>
        <taxon>Klebsormidium</taxon>
    </lineage>
</organism>
<feature type="signal peptide" evidence="1">
    <location>
        <begin position="1"/>
        <end position="25"/>
    </location>
</feature>
<keyword evidence="1" id="KW-0732">Signal</keyword>
<gene>
    <name evidence="2" type="ORF">KFL_009490050</name>
</gene>
<protein>
    <submittedName>
        <fullName evidence="2">Uncharacterized protein</fullName>
    </submittedName>
</protein>
<dbReference type="Proteomes" id="UP000054558">
    <property type="component" value="Unassembled WGS sequence"/>
</dbReference>
<name>A0A1Y1IQA0_KLENI</name>
<evidence type="ECO:0000256" key="1">
    <source>
        <dbReference type="SAM" id="SignalP"/>
    </source>
</evidence>
<feature type="chain" id="PRO_5012869602" evidence="1">
    <location>
        <begin position="26"/>
        <end position="392"/>
    </location>
</feature>
<accession>A0A1Y1IQA0</accession>
<proteinExistence type="predicted"/>
<evidence type="ECO:0000313" key="2">
    <source>
        <dbReference type="EMBL" id="GAQ92222.1"/>
    </source>
</evidence>
<keyword evidence="3" id="KW-1185">Reference proteome</keyword>
<dbReference type="AlphaFoldDB" id="A0A1Y1IQA0"/>